<organism evidence="7">
    <name type="scientific">hydrothermal vent metagenome</name>
    <dbReference type="NCBI Taxonomy" id="652676"/>
    <lineage>
        <taxon>unclassified sequences</taxon>
        <taxon>metagenomes</taxon>
        <taxon>ecological metagenomes</taxon>
    </lineage>
</organism>
<sequence length="302" mass="34927">MLITNSKFDQLPLSWIYSVNKKESNYVKLGHSTYWLYSCTIPNFSCITEILNRLSDTPNTNFIIRGCSKEISDHLANHGFSSILTGKEATIDLDKDPFKKGSLRELVRRGLKKGRIEEMEFSEGSVKKLEELRLHWAHSNEPQLKYLFVDKFIPGTRLFAFIDKAGIWQGAILTSPNSPTKIQTELLLRRKSASIGTMEALVNFIFQKFREEGFLEWSLGEVPFVVEMNNFPFLSKGYLLNKTGRMLKYAYNYEGLYFFKNKFAPRWNDIYLCAKPKVKFKHVILLSHKSKLAALTIQKLIN</sequence>
<gene>
    <name evidence="7" type="ORF">MNBD_IGNAVI01-1604</name>
</gene>
<name>A0A3B1CPW0_9ZZZZ</name>
<dbReference type="InterPro" id="IPR024320">
    <property type="entry name" value="LPG_synthase_C"/>
</dbReference>
<protein>
    <recommendedName>
        <fullName evidence="6">Phosphatidylglycerol lysyltransferase C-terminal domain-containing protein</fullName>
    </recommendedName>
</protein>
<accession>A0A3B1CPW0</accession>
<reference evidence="7" key="1">
    <citation type="submission" date="2018-06" db="EMBL/GenBank/DDBJ databases">
        <authorList>
            <person name="Zhirakovskaya E."/>
        </authorList>
    </citation>
    <scope>NUCLEOTIDE SEQUENCE</scope>
</reference>
<dbReference type="PANTHER" id="PTHR34697:SF2">
    <property type="entry name" value="PHOSPHATIDYLGLYCEROL LYSYLTRANSFERASE"/>
    <property type="match status" value="1"/>
</dbReference>
<evidence type="ECO:0000256" key="1">
    <source>
        <dbReference type="ARBA" id="ARBA00004651"/>
    </source>
</evidence>
<dbReference type="InterPro" id="IPR051211">
    <property type="entry name" value="PG_lysyltransferase"/>
</dbReference>
<evidence type="ECO:0000256" key="5">
    <source>
        <dbReference type="ARBA" id="ARBA00023136"/>
    </source>
</evidence>
<dbReference type="Pfam" id="PF09924">
    <property type="entry name" value="LPG_synthase_C"/>
    <property type="match status" value="1"/>
</dbReference>
<evidence type="ECO:0000256" key="4">
    <source>
        <dbReference type="ARBA" id="ARBA00022989"/>
    </source>
</evidence>
<keyword evidence="5" id="KW-0472">Membrane</keyword>
<dbReference type="GO" id="GO:0005886">
    <property type="term" value="C:plasma membrane"/>
    <property type="evidence" value="ECO:0007669"/>
    <property type="project" value="UniProtKB-SubCell"/>
</dbReference>
<dbReference type="PANTHER" id="PTHR34697">
    <property type="entry name" value="PHOSPHATIDYLGLYCEROL LYSYLTRANSFERASE"/>
    <property type="match status" value="1"/>
</dbReference>
<dbReference type="GO" id="GO:0016755">
    <property type="term" value="F:aminoacyltransferase activity"/>
    <property type="evidence" value="ECO:0007669"/>
    <property type="project" value="TreeGrafter"/>
</dbReference>
<evidence type="ECO:0000313" key="7">
    <source>
        <dbReference type="EMBL" id="VAX25974.1"/>
    </source>
</evidence>
<evidence type="ECO:0000259" key="6">
    <source>
        <dbReference type="Pfam" id="PF09924"/>
    </source>
</evidence>
<evidence type="ECO:0000256" key="3">
    <source>
        <dbReference type="ARBA" id="ARBA00022692"/>
    </source>
</evidence>
<dbReference type="AlphaFoldDB" id="A0A3B1CPW0"/>
<keyword evidence="4" id="KW-1133">Transmembrane helix</keyword>
<keyword evidence="2" id="KW-1003">Cell membrane</keyword>
<comment type="subcellular location">
    <subcellularLocation>
        <location evidence="1">Cell membrane</location>
        <topology evidence="1">Multi-pass membrane protein</topology>
    </subcellularLocation>
</comment>
<dbReference type="EMBL" id="UOGD01000316">
    <property type="protein sequence ID" value="VAX25974.1"/>
    <property type="molecule type" value="Genomic_DNA"/>
</dbReference>
<keyword evidence="3" id="KW-0812">Transmembrane</keyword>
<proteinExistence type="predicted"/>
<feature type="domain" description="Phosphatidylglycerol lysyltransferase C-terminal" evidence="6">
    <location>
        <begin position="51"/>
        <end position="274"/>
    </location>
</feature>
<dbReference type="GO" id="GO:0055091">
    <property type="term" value="P:phospholipid homeostasis"/>
    <property type="evidence" value="ECO:0007669"/>
    <property type="project" value="TreeGrafter"/>
</dbReference>
<evidence type="ECO:0000256" key="2">
    <source>
        <dbReference type="ARBA" id="ARBA00022475"/>
    </source>
</evidence>